<evidence type="ECO:0000256" key="4">
    <source>
        <dbReference type="ARBA" id="ARBA00022655"/>
    </source>
</evidence>
<dbReference type="AlphaFoldDB" id="A0A2P8DYZ2"/>
<dbReference type="PANTHER" id="PTHR21299:SF1">
    <property type="entry name" value="PANTOATE--BETA-ALANINE LIGASE"/>
    <property type="match status" value="1"/>
</dbReference>
<evidence type="ECO:0000256" key="3">
    <source>
        <dbReference type="ARBA" id="ARBA00022598"/>
    </source>
</evidence>
<dbReference type="UniPathway" id="UPA00028">
    <property type="reaction ID" value="UER00005"/>
</dbReference>
<dbReference type="PANTHER" id="PTHR21299">
    <property type="entry name" value="CYTIDYLATE KINASE/PANTOATE-BETA-ALANINE LIGASE"/>
    <property type="match status" value="1"/>
</dbReference>
<evidence type="ECO:0000256" key="7">
    <source>
        <dbReference type="ARBA" id="ARBA00048258"/>
    </source>
</evidence>
<dbReference type="Gene3D" id="3.30.1300.10">
    <property type="entry name" value="Pantoate-beta-alanine ligase, C-terminal domain"/>
    <property type="match status" value="1"/>
</dbReference>
<dbReference type="GO" id="GO:0004592">
    <property type="term" value="F:pantoate-beta-alanine ligase activity"/>
    <property type="evidence" value="ECO:0007669"/>
    <property type="project" value="UniProtKB-UniRule"/>
</dbReference>
<dbReference type="InterPro" id="IPR042176">
    <property type="entry name" value="Pantoate_ligase_C"/>
</dbReference>
<feature type="binding site" evidence="8">
    <location>
        <position position="222"/>
    </location>
    <ligand>
        <name>ATP</name>
        <dbReference type="ChEBI" id="CHEBI:30616"/>
    </ligand>
</feature>
<dbReference type="GO" id="GO:0005829">
    <property type="term" value="C:cytosol"/>
    <property type="evidence" value="ECO:0007669"/>
    <property type="project" value="TreeGrafter"/>
</dbReference>
<evidence type="ECO:0000256" key="2">
    <source>
        <dbReference type="ARBA" id="ARBA00009256"/>
    </source>
</evidence>
<dbReference type="SUPFAM" id="SSF52374">
    <property type="entry name" value="Nucleotidylyl transferase"/>
    <property type="match status" value="1"/>
</dbReference>
<proteinExistence type="inferred from homology"/>
<comment type="pathway">
    <text evidence="1 8">Cofactor biosynthesis; (R)-pantothenate biosynthesis; (R)-pantothenate from (R)-pantoate and beta-alanine: step 1/1.</text>
</comment>
<feature type="binding site" evidence="8">
    <location>
        <begin position="193"/>
        <end position="196"/>
    </location>
    <ligand>
        <name>ATP</name>
        <dbReference type="ChEBI" id="CHEBI:30616"/>
    </ligand>
</feature>
<keyword evidence="4 8" id="KW-0566">Pantothenate biosynthesis</keyword>
<dbReference type="GO" id="GO:0005524">
    <property type="term" value="F:ATP binding"/>
    <property type="evidence" value="ECO:0007669"/>
    <property type="project" value="UniProtKB-KW"/>
</dbReference>
<evidence type="ECO:0000256" key="6">
    <source>
        <dbReference type="ARBA" id="ARBA00022840"/>
    </source>
</evidence>
<evidence type="ECO:0000256" key="8">
    <source>
        <dbReference type="HAMAP-Rule" id="MF_00158"/>
    </source>
</evidence>
<feature type="binding site" evidence="8">
    <location>
        <position position="106"/>
    </location>
    <ligand>
        <name>(R)-pantoate</name>
        <dbReference type="ChEBI" id="CHEBI:15980"/>
    </ligand>
</feature>
<dbReference type="NCBIfam" id="TIGR00018">
    <property type="entry name" value="panC"/>
    <property type="match status" value="1"/>
</dbReference>
<feature type="binding site" evidence="8">
    <location>
        <position position="106"/>
    </location>
    <ligand>
        <name>beta-alanine</name>
        <dbReference type="ChEBI" id="CHEBI:57966"/>
    </ligand>
</feature>
<feature type="active site" description="Proton donor" evidence="8">
    <location>
        <position position="79"/>
    </location>
</feature>
<keyword evidence="8" id="KW-0963">Cytoplasm</keyword>
<dbReference type="EC" id="6.3.2.1" evidence="8"/>
<feature type="binding site" evidence="8">
    <location>
        <position position="199"/>
    </location>
    <ligand>
        <name>(R)-pantoate</name>
        <dbReference type="ChEBI" id="CHEBI:15980"/>
    </ligand>
</feature>
<comment type="miscellaneous">
    <text evidence="8">The reaction proceeds by a bi uni uni bi ping pong mechanism.</text>
</comment>
<keyword evidence="10" id="KW-1185">Reference proteome</keyword>
<keyword evidence="6 8" id="KW-0067">ATP-binding</keyword>
<dbReference type="Proteomes" id="UP000243528">
    <property type="component" value="Unassembled WGS sequence"/>
</dbReference>
<name>A0A2P8DYZ2_9ACTN</name>
<evidence type="ECO:0000313" key="9">
    <source>
        <dbReference type="EMBL" id="PSL02448.1"/>
    </source>
</evidence>
<comment type="subcellular location">
    <subcellularLocation>
        <location evidence="8">Cytoplasm</location>
    </subcellularLocation>
</comment>
<evidence type="ECO:0000256" key="5">
    <source>
        <dbReference type="ARBA" id="ARBA00022741"/>
    </source>
</evidence>
<comment type="caution">
    <text evidence="9">The sequence shown here is derived from an EMBL/GenBank/DDBJ whole genome shotgun (WGS) entry which is preliminary data.</text>
</comment>
<dbReference type="Pfam" id="PF02569">
    <property type="entry name" value="Pantoate_ligase"/>
    <property type="match status" value="1"/>
</dbReference>
<sequence length="323" mass="34104">MKAAKTRTIARRYRFGACVGIGFSGRHDRAAVRPWPDDTVWRVGAPEVVRTRDELVEALSAGETAAAVVTTMGALHEGHRALIRAARGLVGADGTVIVTIFVNPLQFGPAEDLDTYPRTLDADLAMCADEGVDVAFTPEVDDVYPDGAPQVTVAPGPLADELEGAARPAHFGGVLTVVAKLLNLTVPTYAVFGEKDYQQLVLVRRMVADLELPYDIVGVETVREPDGLALSSRNGYLSPDERERAGALGRALAAGAEAATGGRAAVLAAARAELDAEPAVEVEYLELRGTDLEPDAEHGPARLLVAGRVGATRLIDNVAVDLP</sequence>
<evidence type="ECO:0000256" key="1">
    <source>
        <dbReference type="ARBA" id="ARBA00004990"/>
    </source>
</evidence>
<dbReference type="InterPro" id="IPR014729">
    <property type="entry name" value="Rossmann-like_a/b/a_fold"/>
</dbReference>
<comment type="catalytic activity">
    <reaction evidence="7 8">
        <text>(R)-pantoate + beta-alanine + ATP = (R)-pantothenate + AMP + diphosphate + H(+)</text>
        <dbReference type="Rhea" id="RHEA:10912"/>
        <dbReference type="ChEBI" id="CHEBI:15378"/>
        <dbReference type="ChEBI" id="CHEBI:15980"/>
        <dbReference type="ChEBI" id="CHEBI:29032"/>
        <dbReference type="ChEBI" id="CHEBI:30616"/>
        <dbReference type="ChEBI" id="CHEBI:33019"/>
        <dbReference type="ChEBI" id="CHEBI:57966"/>
        <dbReference type="ChEBI" id="CHEBI:456215"/>
        <dbReference type="EC" id="6.3.2.1"/>
    </reaction>
</comment>
<protein>
    <recommendedName>
        <fullName evidence="8">Pantothenate synthetase</fullName>
        <shortName evidence="8">PS</shortName>
        <ecNumber evidence="8">6.3.2.1</ecNumber>
    </recommendedName>
    <alternativeName>
        <fullName evidence="8">Pantoate--beta-alanine ligase</fullName>
    </alternativeName>
    <alternativeName>
        <fullName evidence="8">Pantoate-activating enzyme</fullName>
    </alternativeName>
</protein>
<dbReference type="Gene3D" id="3.40.50.620">
    <property type="entry name" value="HUPs"/>
    <property type="match status" value="1"/>
</dbReference>
<comment type="function">
    <text evidence="8">Catalyzes the condensation of pantoate with beta-alanine in an ATP-dependent reaction via a pantoyl-adenylate intermediate.</text>
</comment>
<comment type="similarity">
    <text evidence="2 8">Belongs to the pantothenate synthetase family.</text>
</comment>
<feature type="binding site" evidence="8">
    <location>
        <begin position="72"/>
        <end position="79"/>
    </location>
    <ligand>
        <name>ATP</name>
        <dbReference type="ChEBI" id="CHEBI:30616"/>
    </ligand>
</feature>
<dbReference type="InterPro" id="IPR003721">
    <property type="entry name" value="Pantoate_ligase"/>
</dbReference>
<keyword evidence="5 8" id="KW-0547">Nucleotide-binding</keyword>
<evidence type="ECO:0000313" key="10">
    <source>
        <dbReference type="Proteomes" id="UP000243528"/>
    </source>
</evidence>
<accession>A0A2P8DYZ2</accession>
<organism evidence="9 10">
    <name type="scientific">Haloactinopolyspora alba</name>
    <dbReference type="NCBI Taxonomy" id="648780"/>
    <lineage>
        <taxon>Bacteria</taxon>
        <taxon>Bacillati</taxon>
        <taxon>Actinomycetota</taxon>
        <taxon>Actinomycetes</taxon>
        <taxon>Jiangellales</taxon>
        <taxon>Jiangellaceae</taxon>
        <taxon>Haloactinopolyspora</taxon>
    </lineage>
</organism>
<feature type="binding site" evidence="8">
    <location>
        <begin position="230"/>
        <end position="233"/>
    </location>
    <ligand>
        <name>ATP</name>
        <dbReference type="ChEBI" id="CHEBI:30616"/>
    </ligand>
</feature>
<dbReference type="EMBL" id="PYGE01000010">
    <property type="protein sequence ID" value="PSL02448.1"/>
    <property type="molecule type" value="Genomic_DNA"/>
</dbReference>
<dbReference type="HAMAP" id="MF_00158">
    <property type="entry name" value="PanC"/>
    <property type="match status" value="1"/>
</dbReference>
<dbReference type="GO" id="GO:0015940">
    <property type="term" value="P:pantothenate biosynthetic process"/>
    <property type="evidence" value="ECO:0007669"/>
    <property type="project" value="UniProtKB-UniRule"/>
</dbReference>
<reference evidence="9 10" key="1">
    <citation type="submission" date="2018-03" db="EMBL/GenBank/DDBJ databases">
        <title>Genomic Encyclopedia of Archaeal and Bacterial Type Strains, Phase II (KMG-II): from individual species to whole genera.</title>
        <authorList>
            <person name="Goeker M."/>
        </authorList>
    </citation>
    <scope>NUCLEOTIDE SEQUENCE [LARGE SCALE GENOMIC DNA]</scope>
    <source>
        <strain evidence="9 10">DSM 45211</strain>
    </source>
</reference>
<comment type="subunit">
    <text evidence="8">Homodimer.</text>
</comment>
<keyword evidence="3 8" id="KW-0436">Ligase</keyword>
<gene>
    <name evidence="8" type="primary">panC</name>
    <name evidence="9" type="ORF">CLV30_110101</name>
</gene>